<keyword evidence="3 7" id="KW-0812">Transmembrane</keyword>
<proteinExistence type="predicted"/>
<feature type="transmembrane region" description="Helical" evidence="7">
    <location>
        <begin position="443"/>
        <end position="463"/>
    </location>
</feature>
<evidence type="ECO:0000256" key="4">
    <source>
        <dbReference type="ARBA" id="ARBA00022989"/>
    </source>
</evidence>
<keyword evidence="2" id="KW-0813">Transport</keyword>
<evidence type="ECO:0000256" key="3">
    <source>
        <dbReference type="ARBA" id="ARBA00022692"/>
    </source>
</evidence>
<evidence type="ECO:0000256" key="1">
    <source>
        <dbReference type="ARBA" id="ARBA00004141"/>
    </source>
</evidence>
<keyword evidence="6 7" id="KW-0472">Membrane</keyword>
<sequence>MAPLCSLCSLRPLRPLRPLVPLFALLCSVLADSPGPQHQVPSQAGVLEGANPTHYDPSNPIILFIIQVSLIVIVCHALHWPLSRLRQPRVIAEVVGGIVLGPSVMGRIAGFRQAIFPPESLPNLSVVANLGLVLYLFLIGLETDVRFLVRNWRVAASVALSGLALPFGAGCGLAWGVYQTFSDDAGVQKIRFSVYMLFIGIAVAITAFPVLCRILTELKLLDTPVGVITLSAGVANDVVGWVLLALCVALVNAGSGLTAVWILLCCLGYMLLLLLAVKPSLVWLLRRTRCIDNDPSQSAISLILLIALASAFFTGIIGVHPIFGGFMTGLIVPRDNRFNIRVTEKLEDLIGAIFLPLYFTLSGLNTNLGLLNSGKAWGYVFATTVVAIVTKIAGASLAARLNGLVWRESLTIGVLMSCKGLVELIVLNIGLEARILSTRTFTIFVVMALLTTFSTTPLVSLLYPPSYQARIEAWKRGELDWATGASLLPSDFEGPSRRRSGPQERIQRLLVYLRLDSMPVMLGLLSLFNPPHQPDITLSAEHTKTEQSVVVTAPPSPRAFWVHGVRLLHLTDRDSSVMTVSQAADYSRHDPVINTLRTVGRLNRLATSGEVAVVPDALFAEALSTRALRMSADLLLLPWTETGSLSDSPFLSAASVDDKMASSAYACFVRGLLDAPSRDLNLAIFVARSDDLVAEPSSSAGLGDTLSSQPPCTPSEPPYHIFLPYTASDDDRFALRLVLQMCAYSTATATVLRISASTPPASDSSALSASADPFFDAALAAAAHLPSHSVHFDSSPGLTTVEDILRHAHSPHSSLSPTLIVLGRNSGTHLDEGKITRPTRDHIAGCLGSLAAHFTSNLLHADVLVVQSKSQPDASSSS</sequence>
<comment type="subcellular location">
    <subcellularLocation>
        <location evidence="1">Membrane</location>
        <topology evidence="1">Multi-pass membrane protein</topology>
    </subcellularLocation>
</comment>
<dbReference type="InterPro" id="IPR038770">
    <property type="entry name" value="Na+/solute_symporter_sf"/>
</dbReference>
<keyword evidence="8" id="KW-0732">Signal</keyword>
<feature type="transmembrane region" description="Helical" evidence="7">
    <location>
        <begin position="195"/>
        <end position="215"/>
    </location>
</feature>
<dbReference type="Proteomes" id="UP000226192">
    <property type="component" value="Unassembled WGS sequence"/>
</dbReference>
<evidence type="ECO:0000256" key="8">
    <source>
        <dbReference type="SAM" id="SignalP"/>
    </source>
</evidence>
<feature type="transmembrane region" description="Helical" evidence="7">
    <location>
        <begin position="121"/>
        <end position="141"/>
    </location>
</feature>
<feature type="transmembrane region" description="Helical" evidence="7">
    <location>
        <begin position="61"/>
        <end position="78"/>
    </location>
</feature>
<dbReference type="InterPro" id="IPR050794">
    <property type="entry name" value="CPA2_transporter"/>
</dbReference>
<dbReference type="AlphaFoldDB" id="A0A2C5XN74"/>
<feature type="transmembrane region" description="Helical" evidence="7">
    <location>
        <begin position="153"/>
        <end position="175"/>
    </location>
</feature>
<feature type="transmembrane region" description="Helical" evidence="7">
    <location>
        <begin position="227"/>
        <end position="251"/>
    </location>
</feature>
<gene>
    <name evidence="10" type="ORF">CDD81_92</name>
</gene>
<evidence type="ECO:0000313" key="10">
    <source>
        <dbReference type="EMBL" id="PHH67328.1"/>
    </source>
</evidence>
<dbReference type="PANTHER" id="PTHR32468">
    <property type="entry name" value="CATION/H + ANTIPORTER"/>
    <property type="match status" value="1"/>
</dbReference>
<protein>
    <recommendedName>
        <fullName evidence="9">Cation/H+ exchanger transmembrane domain-containing protein</fullName>
    </recommendedName>
</protein>
<dbReference type="Pfam" id="PF00999">
    <property type="entry name" value="Na_H_Exchanger"/>
    <property type="match status" value="1"/>
</dbReference>
<feature type="domain" description="Cation/H+ exchanger transmembrane" evidence="9">
    <location>
        <begin position="75"/>
        <end position="459"/>
    </location>
</feature>
<keyword evidence="4 7" id="KW-1133">Transmembrane helix</keyword>
<feature type="transmembrane region" description="Helical" evidence="7">
    <location>
        <begin position="377"/>
        <end position="398"/>
    </location>
</feature>
<feature type="transmembrane region" description="Helical" evidence="7">
    <location>
        <begin position="90"/>
        <end position="109"/>
    </location>
</feature>
<evidence type="ECO:0000256" key="5">
    <source>
        <dbReference type="ARBA" id="ARBA00023065"/>
    </source>
</evidence>
<dbReference type="GO" id="GO:0016020">
    <property type="term" value="C:membrane"/>
    <property type="evidence" value="ECO:0007669"/>
    <property type="project" value="UniProtKB-SubCell"/>
</dbReference>
<evidence type="ECO:0000256" key="2">
    <source>
        <dbReference type="ARBA" id="ARBA00022448"/>
    </source>
</evidence>
<dbReference type="EMBL" id="NJET01000001">
    <property type="protein sequence ID" value="PHH67328.1"/>
    <property type="molecule type" value="Genomic_DNA"/>
</dbReference>
<feature type="transmembrane region" description="Helical" evidence="7">
    <location>
        <begin position="410"/>
        <end position="431"/>
    </location>
</feature>
<evidence type="ECO:0000259" key="9">
    <source>
        <dbReference type="Pfam" id="PF00999"/>
    </source>
</evidence>
<evidence type="ECO:0000256" key="7">
    <source>
        <dbReference type="SAM" id="Phobius"/>
    </source>
</evidence>
<evidence type="ECO:0000256" key="6">
    <source>
        <dbReference type="ARBA" id="ARBA00023136"/>
    </source>
</evidence>
<keyword evidence="5" id="KW-0406">Ion transport</keyword>
<reference evidence="10 11" key="1">
    <citation type="submission" date="2017-06" db="EMBL/GenBank/DDBJ databases">
        <title>Ant-infecting Ophiocordyceps genomes reveal a high diversity of potential behavioral manipulation genes and a possible major role for enterotoxins.</title>
        <authorList>
            <person name="De Bekker C."/>
            <person name="Evans H.C."/>
            <person name="Brachmann A."/>
            <person name="Hughes D.P."/>
        </authorList>
    </citation>
    <scope>NUCLEOTIDE SEQUENCE [LARGE SCALE GENOMIC DNA]</scope>
    <source>
        <strain evidence="10 11">Map64</strain>
    </source>
</reference>
<name>A0A2C5XN74_9HYPO</name>
<accession>A0A2C5XN74</accession>
<feature type="transmembrane region" description="Helical" evidence="7">
    <location>
        <begin position="349"/>
        <end position="370"/>
    </location>
</feature>
<dbReference type="STRING" id="1399860.A0A2C5XN74"/>
<dbReference type="PANTHER" id="PTHR32468:SF0">
    <property type="entry name" value="K(+)_H(+) ANTIPORTER 1"/>
    <property type="match status" value="1"/>
</dbReference>
<dbReference type="GO" id="GO:0015297">
    <property type="term" value="F:antiporter activity"/>
    <property type="evidence" value="ECO:0007669"/>
    <property type="project" value="InterPro"/>
</dbReference>
<evidence type="ECO:0000313" key="11">
    <source>
        <dbReference type="Proteomes" id="UP000226192"/>
    </source>
</evidence>
<feature type="transmembrane region" description="Helical" evidence="7">
    <location>
        <begin position="257"/>
        <end position="277"/>
    </location>
</feature>
<dbReference type="Gene3D" id="1.20.1530.20">
    <property type="match status" value="1"/>
</dbReference>
<organism evidence="10 11">
    <name type="scientific">Ophiocordyceps australis</name>
    <dbReference type="NCBI Taxonomy" id="1399860"/>
    <lineage>
        <taxon>Eukaryota</taxon>
        <taxon>Fungi</taxon>
        <taxon>Dikarya</taxon>
        <taxon>Ascomycota</taxon>
        <taxon>Pezizomycotina</taxon>
        <taxon>Sordariomycetes</taxon>
        <taxon>Hypocreomycetidae</taxon>
        <taxon>Hypocreales</taxon>
        <taxon>Ophiocordycipitaceae</taxon>
        <taxon>Ophiocordyceps</taxon>
    </lineage>
</organism>
<feature type="chain" id="PRO_5012180326" description="Cation/H+ exchanger transmembrane domain-containing protein" evidence="8">
    <location>
        <begin position="32"/>
        <end position="878"/>
    </location>
</feature>
<keyword evidence="11" id="KW-1185">Reference proteome</keyword>
<feature type="transmembrane region" description="Helical" evidence="7">
    <location>
        <begin position="298"/>
        <end position="323"/>
    </location>
</feature>
<comment type="caution">
    <text evidence="10">The sequence shown here is derived from an EMBL/GenBank/DDBJ whole genome shotgun (WGS) entry which is preliminary data.</text>
</comment>
<dbReference type="GO" id="GO:1902600">
    <property type="term" value="P:proton transmembrane transport"/>
    <property type="evidence" value="ECO:0007669"/>
    <property type="project" value="InterPro"/>
</dbReference>
<feature type="signal peptide" evidence="8">
    <location>
        <begin position="1"/>
        <end position="31"/>
    </location>
</feature>
<dbReference type="InterPro" id="IPR006153">
    <property type="entry name" value="Cation/H_exchanger_TM"/>
</dbReference>
<dbReference type="OrthoDB" id="2687058at2759"/>